<gene>
    <name evidence="1" type="ORF">ACFO0C_31585</name>
</gene>
<organism evidence="1 2">
    <name type="scientific">Actinoplanes subglobosus</name>
    <dbReference type="NCBI Taxonomy" id="1547892"/>
    <lineage>
        <taxon>Bacteria</taxon>
        <taxon>Bacillati</taxon>
        <taxon>Actinomycetota</taxon>
        <taxon>Actinomycetes</taxon>
        <taxon>Micromonosporales</taxon>
        <taxon>Micromonosporaceae</taxon>
        <taxon>Actinoplanes</taxon>
    </lineage>
</organism>
<reference evidence="2" key="1">
    <citation type="journal article" date="2019" name="Int. J. Syst. Evol. Microbiol.">
        <title>The Global Catalogue of Microorganisms (GCM) 10K type strain sequencing project: providing services to taxonomists for standard genome sequencing and annotation.</title>
        <authorList>
            <consortium name="The Broad Institute Genomics Platform"/>
            <consortium name="The Broad Institute Genome Sequencing Center for Infectious Disease"/>
            <person name="Wu L."/>
            <person name="Ma J."/>
        </authorList>
    </citation>
    <scope>NUCLEOTIDE SEQUENCE [LARGE SCALE GENOMIC DNA]</scope>
    <source>
        <strain evidence="2">TBRC 5832</strain>
    </source>
</reference>
<dbReference type="EMBL" id="JBHSBL010000020">
    <property type="protein sequence ID" value="MFC4069489.1"/>
    <property type="molecule type" value="Genomic_DNA"/>
</dbReference>
<dbReference type="RefSeq" id="WP_378070367.1">
    <property type="nucleotide sequence ID" value="NZ_JBHSBL010000020.1"/>
</dbReference>
<evidence type="ECO:0000313" key="1">
    <source>
        <dbReference type="EMBL" id="MFC4069489.1"/>
    </source>
</evidence>
<comment type="caution">
    <text evidence="1">The sequence shown here is derived from an EMBL/GenBank/DDBJ whole genome shotgun (WGS) entry which is preliminary data.</text>
</comment>
<dbReference type="Proteomes" id="UP001595867">
    <property type="component" value="Unassembled WGS sequence"/>
</dbReference>
<name>A0ABV8J371_9ACTN</name>
<proteinExistence type="predicted"/>
<sequence>MSANKEFVAWLMVSSAKLTDPDAIVSCPNEDGGLIEASYLEVDGTFVEAHLYCTACDRETWVRNPRQPTPDQAARVTRYPK</sequence>
<protein>
    <submittedName>
        <fullName evidence="1">Uncharacterized protein</fullName>
    </submittedName>
</protein>
<accession>A0ABV8J371</accession>
<evidence type="ECO:0000313" key="2">
    <source>
        <dbReference type="Proteomes" id="UP001595867"/>
    </source>
</evidence>
<keyword evidence="2" id="KW-1185">Reference proteome</keyword>